<name>A0A164WJ50_9AGAM</name>
<dbReference type="InterPro" id="IPR005829">
    <property type="entry name" value="Sugar_transporter_CS"/>
</dbReference>
<accession>A0A164WJ50</accession>
<proteinExistence type="inferred from homology"/>
<feature type="domain" description="Major facilitator superfamily (MFS) profile" evidence="10">
    <location>
        <begin position="22"/>
        <end position="476"/>
    </location>
</feature>
<evidence type="ECO:0000256" key="2">
    <source>
        <dbReference type="ARBA" id="ARBA00010992"/>
    </source>
</evidence>
<feature type="transmembrane region" description="Helical" evidence="9">
    <location>
        <begin position="192"/>
        <end position="214"/>
    </location>
</feature>
<evidence type="ECO:0000256" key="3">
    <source>
        <dbReference type="ARBA" id="ARBA00022448"/>
    </source>
</evidence>
<dbReference type="InterPro" id="IPR005828">
    <property type="entry name" value="MFS_sugar_transport-like"/>
</dbReference>
<comment type="subcellular location">
    <subcellularLocation>
        <location evidence="1">Membrane</location>
        <topology evidence="1">Multi-pass membrane protein</topology>
    </subcellularLocation>
</comment>
<feature type="transmembrane region" description="Helical" evidence="9">
    <location>
        <begin position="125"/>
        <end position="148"/>
    </location>
</feature>
<reference evidence="11 12" key="1">
    <citation type="journal article" date="2016" name="Mol. Biol. Evol.">
        <title>Comparative Genomics of Early-Diverging Mushroom-Forming Fungi Provides Insights into the Origins of Lignocellulose Decay Capabilities.</title>
        <authorList>
            <person name="Nagy L.G."/>
            <person name="Riley R."/>
            <person name="Tritt A."/>
            <person name="Adam C."/>
            <person name="Daum C."/>
            <person name="Floudas D."/>
            <person name="Sun H."/>
            <person name="Yadav J.S."/>
            <person name="Pangilinan J."/>
            <person name="Larsson K.H."/>
            <person name="Matsuura K."/>
            <person name="Barry K."/>
            <person name="Labutti K."/>
            <person name="Kuo R."/>
            <person name="Ohm R.A."/>
            <person name="Bhattacharya S.S."/>
            <person name="Shirouzu T."/>
            <person name="Yoshinaga Y."/>
            <person name="Martin F.M."/>
            <person name="Grigoriev I.V."/>
            <person name="Hibbett D.S."/>
        </authorList>
    </citation>
    <scope>NUCLEOTIDE SEQUENCE [LARGE SCALE GENOMIC DNA]</scope>
    <source>
        <strain evidence="11 12">HHB9708</strain>
    </source>
</reference>
<keyword evidence="12" id="KW-1185">Reference proteome</keyword>
<keyword evidence="6 9" id="KW-0472">Membrane</keyword>
<feature type="transmembrane region" description="Helical" evidence="9">
    <location>
        <begin position="453"/>
        <end position="473"/>
    </location>
</feature>
<feature type="transmembrane region" description="Helical" evidence="9">
    <location>
        <begin position="160"/>
        <end position="180"/>
    </location>
</feature>
<dbReference type="PROSITE" id="PS00217">
    <property type="entry name" value="SUGAR_TRANSPORT_2"/>
    <property type="match status" value="1"/>
</dbReference>
<feature type="transmembrane region" description="Helical" evidence="9">
    <location>
        <begin position="422"/>
        <end position="441"/>
    </location>
</feature>
<feature type="transmembrane region" description="Helical" evidence="9">
    <location>
        <begin position="21"/>
        <end position="49"/>
    </location>
</feature>
<dbReference type="InterPro" id="IPR036259">
    <property type="entry name" value="MFS_trans_sf"/>
</dbReference>
<dbReference type="Proteomes" id="UP000076722">
    <property type="component" value="Unassembled WGS sequence"/>
</dbReference>
<dbReference type="FunFam" id="1.20.1250.20:FF:000026">
    <property type="entry name" value="MFS quinate transporter QutD"/>
    <property type="match status" value="1"/>
</dbReference>
<evidence type="ECO:0000256" key="5">
    <source>
        <dbReference type="ARBA" id="ARBA00022989"/>
    </source>
</evidence>
<feature type="transmembrane region" description="Helical" evidence="9">
    <location>
        <begin position="280"/>
        <end position="296"/>
    </location>
</feature>
<dbReference type="Gene3D" id="1.20.1250.20">
    <property type="entry name" value="MFS general substrate transporter like domains"/>
    <property type="match status" value="1"/>
</dbReference>
<dbReference type="AlphaFoldDB" id="A0A164WJ50"/>
<comment type="catalytic activity">
    <reaction evidence="7">
        <text>myo-inositol(out) + H(+)(out) = myo-inositol(in) + H(+)(in)</text>
        <dbReference type="Rhea" id="RHEA:60364"/>
        <dbReference type="ChEBI" id="CHEBI:15378"/>
        <dbReference type="ChEBI" id="CHEBI:17268"/>
    </reaction>
</comment>
<dbReference type="PANTHER" id="PTHR48022">
    <property type="entry name" value="PLASTIDIC GLUCOSE TRANSPORTER 4"/>
    <property type="match status" value="1"/>
</dbReference>
<dbReference type="SUPFAM" id="SSF103473">
    <property type="entry name" value="MFS general substrate transporter"/>
    <property type="match status" value="1"/>
</dbReference>
<dbReference type="GO" id="GO:0005351">
    <property type="term" value="F:carbohydrate:proton symporter activity"/>
    <property type="evidence" value="ECO:0007669"/>
    <property type="project" value="TreeGrafter"/>
</dbReference>
<feature type="transmembrane region" description="Helical" evidence="9">
    <location>
        <begin position="101"/>
        <end position="119"/>
    </location>
</feature>
<evidence type="ECO:0000256" key="7">
    <source>
        <dbReference type="ARBA" id="ARBA00049119"/>
    </source>
</evidence>
<keyword evidence="4 9" id="KW-0812">Transmembrane</keyword>
<dbReference type="PROSITE" id="PS00216">
    <property type="entry name" value="SUGAR_TRANSPORT_1"/>
    <property type="match status" value="1"/>
</dbReference>
<evidence type="ECO:0000256" key="9">
    <source>
        <dbReference type="SAM" id="Phobius"/>
    </source>
</evidence>
<dbReference type="InterPro" id="IPR020846">
    <property type="entry name" value="MFS_dom"/>
</dbReference>
<feature type="transmembrane region" description="Helical" evidence="9">
    <location>
        <begin position="69"/>
        <end position="89"/>
    </location>
</feature>
<comment type="similarity">
    <text evidence="2 8">Belongs to the major facilitator superfamily. Sugar transporter (TC 2.A.1.1) family.</text>
</comment>
<evidence type="ECO:0000313" key="12">
    <source>
        <dbReference type="Proteomes" id="UP000076722"/>
    </source>
</evidence>
<keyword evidence="3 8" id="KW-0813">Transport</keyword>
<dbReference type="EMBL" id="KV419402">
    <property type="protein sequence ID" value="KZS95089.1"/>
    <property type="molecule type" value="Genomic_DNA"/>
</dbReference>
<dbReference type="GO" id="GO:0016020">
    <property type="term" value="C:membrane"/>
    <property type="evidence" value="ECO:0007669"/>
    <property type="project" value="UniProtKB-SubCell"/>
</dbReference>
<dbReference type="PANTHER" id="PTHR48022:SF23">
    <property type="entry name" value="MAJOR FACILITATOR SUPERFAMILY (MFS) PROFILE DOMAIN-CONTAINING PROTEIN"/>
    <property type="match status" value="1"/>
</dbReference>
<dbReference type="InterPro" id="IPR050360">
    <property type="entry name" value="MFS_Sugar_Transporters"/>
</dbReference>
<feature type="transmembrane region" description="Helical" evidence="9">
    <location>
        <begin position="392"/>
        <end position="410"/>
    </location>
</feature>
<dbReference type="NCBIfam" id="TIGR00879">
    <property type="entry name" value="SP"/>
    <property type="match status" value="1"/>
</dbReference>
<dbReference type="STRING" id="1314777.A0A164WJ50"/>
<dbReference type="Pfam" id="PF00083">
    <property type="entry name" value="Sugar_tr"/>
    <property type="match status" value="1"/>
</dbReference>
<evidence type="ECO:0000256" key="1">
    <source>
        <dbReference type="ARBA" id="ARBA00004141"/>
    </source>
</evidence>
<dbReference type="PRINTS" id="PR00171">
    <property type="entry name" value="SUGRTRNSPORT"/>
</dbReference>
<gene>
    <name evidence="11" type="ORF">SISNIDRAFT_452405</name>
</gene>
<evidence type="ECO:0000256" key="4">
    <source>
        <dbReference type="ARBA" id="ARBA00022692"/>
    </source>
</evidence>
<evidence type="ECO:0000259" key="10">
    <source>
        <dbReference type="PROSITE" id="PS50850"/>
    </source>
</evidence>
<keyword evidence="5 9" id="KW-1133">Transmembrane helix</keyword>
<sequence>MSTLDKYGRSDRFTQNSRVYFLAFMAYWGIVLFGYDTGIAGGIVSQPGFKNAFGFGSTSAADKHKSTVISSNVVSVLQAGAFFGALGSAPLSAAIGRRWSLVIWTLLFSVGAAIQTAAGPGQLSYIYAGRVVAGVGVGAISAVAPAYVSECSPKQVRGRITGLFQIMVAIGVMISYFLNLGVSLHIKEGPRIWRIGFGFQLVPAGIMCIGLLFVKESPRWLASKGRAAEALANLAYLRKLHPEHEEVRLEFAEIEASIEEERAARTGLGYREAFLGKGNWPRFLIAFVMFLFQQWSGQNSVSYYAPQIFTAIGYSGTTNSLLASGIYGIVKVVATTIFVFFFIERFGRKVSLSVSALGMGILFFIVGAILITHPTTAGASVGSPQRAMAAMLYIYVCFYSFGWGPTPWIYVSDIFPTRTRHYGLAFASATQWLFNFVVSKVTPTLEADLVAKLFFMFATINIGGMFVFSLLLPETKGRSLEEMDIIFGSITAEERRTHIADAQKVIDHELINHDQGSNMSDHPEKV</sequence>
<dbReference type="OrthoDB" id="508119at2759"/>
<dbReference type="PROSITE" id="PS50850">
    <property type="entry name" value="MFS"/>
    <property type="match status" value="1"/>
</dbReference>
<dbReference type="InterPro" id="IPR003663">
    <property type="entry name" value="Sugar/inositol_transpt"/>
</dbReference>
<protein>
    <submittedName>
        <fullName evidence="11">General substrate transporter</fullName>
    </submittedName>
</protein>
<feature type="transmembrane region" description="Helical" evidence="9">
    <location>
        <begin position="350"/>
        <end position="372"/>
    </location>
</feature>
<organism evidence="11 12">
    <name type="scientific">Sistotremastrum niveocremeum HHB9708</name>
    <dbReference type="NCBI Taxonomy" id="1314777"/>
    <lineage>
        <taxon>Eukaryota</taxon>
        <taxon>Fungi</taxon>
        <taxon>Dikarya</taxon>
        <taxon>Basidiomycota</taxon>
        <taxon>Agaricomycotina</taxon>
        <taxon>Agaricomycetes</taxon>
        <taxon>Sistotremastrales</taxon>
        <taxon>Sistotremastraceae</taxon>
        <taxon>Sertulicium</taxon>
        <taxon>Sertulicium niveocremeum</taxon>
    </lineage>
</organism>
<feature type="transmembrane region" description="Helical" evidence="9">
    <location>
        <begin position="321"/>
        <end position="343"/>
    </location>
</feature>
<evidence type="ECO:0000256" key="6">
    <source>
        <dbReference type="ARBA" id="ARBA00023136"/>
    </source>
</evidence>
<evidence type="ECO:0000313" key="11">
    <source>
        <dbReference type="EMBL" id="KZS95089.1"/>
    </source>
</evidence>
<evidence type="ECO:0000256" key="8">
    <source>
        <dbReference type="RuleBase" id="RU003346"/>
    </source>
</evidence>